<feature type="domain" description="GH18" evidence="7">
    <location>
        <begin position="364"/>
        <end position="732"/>
    </location>
</feature>
<feature type="compositionally biased region" description="Low complexity" evidence="5">
    <location>
        <begin position="1060"/>
        <end position="1078"/>
    </location>
</feature>
<dbReference type="InterPro" id="IPR050314">
    <property type="entry name" value="Glycosyl_Hydrlase_18"/>
</dbReference>
<evidence type="ECO:0000256" key="3">
    <source>
        <dbReference type="ARBA" id="ARBA00022669"/>
    </source>
</evidence>
<feature type="disulfide bond" evidence="4">
    <location>
        <begin position="309"/>
        <end position="321"/>
    </location>
</feature>
<dbReference type="EMBL" id="WIGO01000002">
    <property type="protein sequence ID" value="KAF6841708.1"/>
    <property type="molecule type" value="Genomic_DNA"/>
</dbReference>
<feature type="region of interest" description="Disordered" evidence="5">
    <location>
        <begin position="153"/>
        <end position="185"/>
    </location>
</feature>
<comment type="similarity">
    <text evidence="1">Belongs to the glycosyl hydrolase 18 family. Chitinase class V subfamily.</text>
</comment>
<evidence type="ECO:0000256" key="2">
    <source>
        <dbReference type="ARBA" id="ARBA00012729"/>
    </source>
</evidence>
<dbReference type="Proteomes" id="UP000654918">
    <property type="component" value="Unassembled WGS sequence"/>
</dbReference>
<dbReference type="GO" id="GO:0008843">
    <property type="term" value="F:endochitinase activity"/>
    <property type="evidence" value="ECO:0007669"/>
    <property type="project" value="UniProtKB-EC"/>
</dbReference>
<gene>
    <name evidence="8" type="ORF">CPLU01_00380</name>
</gene>
<dbReference type="PANTHER" id="PTHR11177">
    <property type="entry name" value="CHITINASE"/>
    <property type="match status" value="1"/>
</dbReference>
<comment type="caution">
    <text evidence="4">Lacks conserved residue(s) required for the propagation of feature annotation.</text>
</comment>
<dbReference type="InterPro" id="IPR001002">
    <property type="entry name" value="Chitin-bd_1"/>
</dbReference>
<feature type="compositionally biased region" description="Polar residues" evidence="5">
    <location>
        <begin position="1090"/>
        <end position="1110"/>
    </location>
</feature>
<evidence type="ECO:0000256" key="5">
    <source>
        <dbReference type="SAM" id="MobiDB-lite"/>
    </source>
</evidence>
<comment type="caution">
    <text evidence="8">The sequence shown here is derived from an EMBL/GenBank/DDBJ whole genome shotgun (WGS) entry which is preliminary data.</text>
</comment>
<dbReference type="InterPro" id="IPR036861">
    <property type="entry name" value="Endochitinase-like_sf"/>
</dbReference>
<dbReference type="Gene3D" id="3.20.20.80">
    <property type="entry name" value="Glycosidases"/>
    <property type="match status" value="1"/>
</dbReference>
<dbReference type="PANTHER" id="PTHR11177:SF317">
    <property type="entry name" value="CHITINASE 12-RELATED"/>
    <property type="match status" value="1"/>
</dbReference>
<protein>
    <recommendedName>
        <fullName evidence="2">chitinase</fullName>
        <ecNumber evidence="2">3.2.1.14</ecNumber>
    </recommendedName>
</protein>
<dbReference type="AlphaFoldDB" id="A0A8H6U5T7"/>
<evidence type="ECO:0000313" key="9">
    <source>
        <dbReference type="Proteomes" id="UP000654918"/>
    </source>
</evidence>
<dbReference type="InterPro" id="IPR017853">
    <property type="entry name" value="GH"/>
</dbReference>
<dbReference type="SMART" id="SM00636">
    <property type="entry name" value="Glyco_18"/>
    <property type="match status" value="1"/>
</dbReference>
<evidence type="ECO:0000313" key="8">
    <source>
        <dbReference type="EMBL" id="KAF6841708.1"/>
    </source>
</evidence>
<feature type="disulfide bond" evidence="4">
    <location>
        <begin position="314"/>
        <end position="328"/>
    </location>
</feature>
<feature type="compositionally biased region" description="Low complexity" evidence="5">
    <location>
        <begin position="952"/>
        <end position="968"/>
    </location>
</feature>
<dbReference type="PROSITE" id="PS50941">
    <property type="entry name" value="CHIT_BIND_I_2"/>
    <property type="match status" value="1"/>
</dbReference>
<sequence>MPGPWIHKDLETIESKANMEIEGFRWFEQDDVWRSGRQYSCDEFPAASWIEGGDGPGGAANAPGDLGGTEGNTYCYDAEQMLSRFREDSETAEVFASGRILSTADYLSMGYVSDEVIVLSNNGTKVRLADEGIISVEELEAKVAAEDAMDEGLGPATQLTNETLPTTSSGTLSSATPSSSTTRVEKWNETCAGTDSWNTTTADVQPWNVTAAEVDESLTDDKVDILNIGTNYILGQINSPNSTANFTSLRRRADGPIQCGPDSPCVDGSCCNSDGKCGFKEANCGASCISNCDAKAMCGIDSADGKTACGLKLCCSYYGWCGTETVHCRDPEPQFGKTPCQQGYGSCELKSAPQCGTGSGTSNGRRVGYYQGWNTRERACDKVRPRQINTRGLTHLFYSFAFFHPTTFEMMPMHEGDIPLYGEFTALKRNGLQTWIAIGGWSFNDPGATETAFSDMVSTAANRAAFISSLLEFMEAYGFQGADIDWEYPSEPKRGGRADDAANLVLLMKEMRAAFSPRGYGSSIALAPDYWYLRGFRPFEMQQYVDFMGFMSYDLHGPWDTDVKALGSIVRPQTDITEIKKNLMPLWYDGVDPAKVNLGLAFYGRTYTLADPSCGEMGCAFVAGQGGAAGDCTAFQGVLSNREIRRIIEDQNITPSLNATAMVKYFTYSGNSWVGYDDEETYALKRAVADDLCIGGTMIWSIDFDAETGGGGAENEYASPESATIIPMAHTTVAPGATFTLGQGAATDVVRLPKGGDQNTPSGPGPDNCGSCGFFRLITSTCCGVNGSVGNPIEIPAGVPVPMDIPLPGGFVPNQPFTDADGKTIPANQPLPKETVLPRGTSFPSPFLIEPDKPLRVGENDDTVGNGSVIWLSPGIWDNDRPEVSCYPPCTLVLPPWPNNTFTIDYPLITSTDTVRHRTTTITFPPITETRRPIQPIIMTDDNPDQTIRQRTTTPKPETTTTWPVVTWYDDDGQHTTRPPVPPPPPPPLTIPIPEITIKVGSPFPTVKPCAFPGPGCPAPTPVPGDDGYNPGEGDPSEEEGDPDDTCLLQNPGTGPGPDAPGTEPSGPGTETGPENPGTGSGPADPSTVPDPSQDQVNCYNTGMWSLQSR</sequence>
<dbReference type="SUPFAM" id="SSF51445">
    <property type="entry name" value="(Trans)glycosidases"/>
    <property type="match status" value="1"/>
</dbReference>
<dbReference type="CDD" id="cd00035">
    <property type="entry name" value="ChtBD1"/>
    <property type="match status" value="1"/>
</dbReference>
<feature type="compositionally biased region" description="Low complexity" evidence="5">
    <location>
        <begin position="163"/>
        <end position="182"/>
    </location>
</feature>
<evidence type="ECO:0000259" key="7">
    <source>
        <dbReference type="PROSITE" id="PS51910"/>
    </source>
</evidence>
<dbReference type="PROSITE" id="PS51910">
    <property type="entry name" value="GH18_2"/>
    <property type="match status" value="1"/>
</dbReference>
<dbReference type="Gene3D" id="3.30.60.10">
    <property type="entry name" value="Endochitinase-like"/>
    <property type="match status" value="1"/>
</dbReference>
<dbReference type="EC" id="3.2.1.14" evidence="2"/>
<evidence type="ECO:0000256" key="4">
    <source>
        <dbReference type="PROSITE-ProRule" id="PRU00261"/>
    </source>
</evidence>
<accession>A0A8H6U5T7</accession>
<evidence type="ECO:0000259" key="6">
    <source>
        <dbReference type="PROSITE" id="PS50941"/>
    </source>
</evidence>
<feature type="region of interest" description="Disordered" evidence="5">
    <location>
        <begin position="937"/>
        <end position="990"/>
    </location>
</feature>
<dbReference type="InterPro" id="IPR001223">
    <property type="entry name" value="Glyco_hydro18_cat"/>
</dbReference>
<reference evidence="8" key="1">
    <citation type="journal article" date="2020" name="Phytopathology">
        <title>Genome Sequence Resources of Colletotrichum truncatum, C. plurivorum, C. musicola, and C. sojae: Four Species Pathogenic to Soybean (Glycine max).</title>
        <authorList>
            <person name="Rogerio F."/>
            <person name="Boufleur T.R."/>
            <person name="Ciampi-Guillardi M."/>
            <person name="Sukno S.A."/>
            <person name="Thon M.R."/>
            <person name="Massola Junior N.S."/>
            <person name="Baroncelli R."/>
        </authorList>
    </citation>
    <scope>NUCLEOTIDE SEQUENCE</scope>
    <source>
        <strain evidence="8">LFN00145</strain>
    </source>
</reference>
<feature type="region of interest" description="Disordered" evidence="5">
    <location>
        <begin position="1015"/>
        <end position="1110"/>
    </location>
</feature>
<dbReference type="Gene3D" id="3.10.50.10">
    <property type="match status" value="1"/>
</dbReference>
<dbReference type="Pfam" id="PF00704">
    <property type="entry name" value="Glyco_hydro_18"/>
    <property type="match status" value="1"/>
</dbReference>
<dbReference type="GO" id="GO:0005975">
    <property type="term" value="P:carbohydrate metabolic process"/>
    <property type="evidence" value="ECO:0007669"/>
    <property type="project" value="InterPro"/>
</dbReference>
<keyword evidence="3 4" id="KW-0147">Chitin-binding</keyword>
<proteinExistence type="inferred from homology"/>
<dbReference type="InterPro" id="IPR029070">
    <property type="entry name" value="Chitinase_insertion_sf"/>
</dbReference>
<evidence type="ECO:0000256" key="1">
    <source>
        <dbReference type="ARBA" id="ARBA00008682"/>
    </source>
</evidence>
<dbReference type="SUPFAM" id="SSF57016">
    <property type="entry name" value="Plant lectins/antimicrobial peptides"/>
    <property type="match status" value="1"/>
</dbReference>
<dbReference type="GO" id="GO:0008061">
    <property type="term" value="F:chitin binding"/>
    <property type="evidence" value="ECO:0007669"/>
    <property type="project" value="UniProtKB-UniRule"/>
</dbReference>
<name>A0A8H6U5T7_9PEZI</name>
<dbReference type="InterPro" id="IPR011583">
    <property type="entry name" value="Chitinase_II/V-like_cat"/>
</dbReference>
<dbReference type="SUPFAM" id="SSF54556">
    <property type="entry name" value="Chitinase insertion domain"/>
    <property type="match status" value="1"/>
</dbReference>
<organism evidence="8 9">
    <name type="scientific">Colletotrichum plurivorum</name>
    <dbReference type="NCBI Taxonomy" id="2175906"/>
    <lineage>
        <taxon>Eukaryota</taxon>
        <taxon>Fungi</taxon>
        <taxon>Dikarya</taxon>
        <taxon>Ascomycota</taxon>
        <taxon>Pezizomycotina</taxon>
        <taxon>Sordariomycetes</taxon>
        <taxon>Hypocreomycetidae</taxon>
        <taxon>Glomerellales</taxon>
        <taxon>Glomerellaceae</taxon>
        <taxon>Colletotrichum</taxon>
        <taxon>Colletotrichum orchidearum species complex</taxon>
    </lineage>
</organism>
<dbReference type="GO" id="GO:0005576">
    <property type="term" value="C:extracellular region"/>
    <property type="evidence" value="ECO:0007669"/>
    <property type="project" value="TreeGrafter"/>
</dbReference>
<keyword evidence="9" id="KW-1185">Reference proteome</keyword>
<feature type="compositionally biased region" description="Acidic residues" evidence="5">
    <location>
        <begin position="1035"/>
        <end position="1045"/>
    </location>
</feature>
<feature type="compositionally biased region" description="Pro residues" evidence="5">
    <location>
        <begin position="979"/>
        <end position="990"/>
    </location>
</feature>
<feature type="domain" description="Chitin-binding type-1" evidence="6">
    <location>
        <begin position="295"/>
        <end position="349"/>
    </location>
</feature>
<keyword evidence="4" id="KW-1015">Disulfide bond</keyword>
<dbReference type="GO" id="GO:0006032">
    <property type="term" value="P:chitin catabolic process"/>
    <property type="evidence" value="ECO:0007669"/>
    <property type="project" value="TreeGrafter"/>
</dbReference>